<organism evidence="17 18">
    <name type="scientific">Legionella londiniensis</name>
    <dbReference type="NCBI Taxonomy" id="45068"/>
    <lineage>
        <taxon>Bacteria</taxon>
        <taxon>Pseudomonadati</taxon>
        <taxon>Pseudomonadota</taxon>
        <taxon>Gammaproteobacteria</taxon>
        <taxon>Legionellales</taxon>
        <taxon>Legionellaceae</taxon>
        <taxon>Legionella</taxon>
    </lineage>
</organism>
<evidence type="ECO:0000256" key="10">
    <source>
        <dbReference type="ARBA" id="ARBA00049252"/>
    </source>
</evidence>
<dbReference type="GO" id="GO:0008270">
    <property type="term" value="F:zinc ion binding"/>
    <property type="evidence" value="ECO:0007669"/>
    <property type="project" value="UniProtKB-UniRule"/>
</dbReference>
<evidence type="ECO:0000256" key="11">
    <source>
        <dbReference type="ARBA" id="ARBA00049558"/>
    </source>
</evidence>
<dbReference type="GO" id="GO:0042802">
    <property type="term" value="F:identical protein binding"/>
    <property type="evidence" value="ECO:0007669"/>
    <property type="project" value="UniProtKB-ARBA"/>
</dbReference>
<dbReference type="GO" id="GO:0004126">
    <property type="term" value="F:cytidine deaminase activity"/>
    <property type="evidence" value="ECO:0007669"/>
    <property type="project" value="UniProtKB-UniRule"/>
</dbReference>
<comment type="catalytic activity">
    <reaction evidence="11 15">
        <text>cytidine + H2O + H(+) = uridine + NH4(+)</text>
        <dbReference type="Rhea" id="RHEA:16069"/>
        <dbReference type="ChEBI" id="CHEBI:15377"/>
        <dbReference type="ChEBI" id="CHEBI:15378"/>
        <dbReference type="ChEBI" id="CHEBI:16704"/>
        <dbReference type="ChEBI" id="CHEBI:17562"/>
        <dbReference type="ChEBI" id="CHEBI:28938"/>
        <dbReference type="EC" id="3.5.4.5"/>
    </reaction>
</comment>
<feature type="domain" description="CMP/dCMP-type deaminase" evidence="16">
    <location>
        <begin position="3"/>
        <end position="129"/>
    </location>
</feature>
<dbReference type="PROSITE" id="PS00903">
    <property type="entry name" value="CYT_DCMP_DEAMINASES_1"/>
    <property type="match status" value="1"/>
</dbReference>
<dbReference type="PROSITE" id="PS51747">
    <property type="entry name" value="CYT_DCMP_DEAMINASES_2"/>
    <property type="match status" value="1"/>
</dbReference>
<feature type="binding site" evidence="14">
    <location>
        <position position="54"/>
    </location>
    <ligand>
        <name>Zn(2+)</name>
        <dbReference type="ChEBI" id="CHEBI:29105"/>
        <note>catalytic</note>
    </ligand>
</feature>
<evidence type="ECO:0000256" key="6">
    <source>
        <dbReference type="ARBA" id="ARBA00022723"/>
    </source>
</evidence>
<protein>
    <recommendedName>
        <fullName evidence="5 15">Cytidine deaminase</fullName>
        <ecNumber evidence="4 15">3.5.4.5</ecNumber>
    </recommendedName>
    <alternativeName>
        <fullName evidence="9 15">Cytidine aminohydrolase</fullName>
    </alternativeName>
</protein>
<keyword evidence="7 15" id="KW-0378">Hydrolase</keyword>
<evidence type="ECO:0000256" key="15">
    <source>
        <dbReference type="RuleBase" id="RU364006"/>
    </source>
</evidence>
<dbReference type="RefSeq" id="WP_058528570.1">
    <property type="nucleotide sequence ID" value="NZ_CAAAHZ010000007.1"/>
</dbReference>
<evidence type="ECO:0000256" key="14">
    <source>
        <dbReference type="PIRSR" id="PIRSR606262-3"/>
    </source>
</evidence>
<dbReference type="PANTHER" id="PTHR11644">
    <property type="entry name" value="CYTIDINE DEAMINASE"/>
    <property type="match status" value="1"/>
</dbReference>
<feature type="active site" description="Proton donor" evidence="12">
    <location>
        <position position="56"/>
    </location>
</feature>
<proteinExistence type="inferred from homology"/>
<dbReference type="PROSITE" id="PS51257">
    <property type="entry name" value="PROKAR_LIPOPROTEIN"/>
    <property type="match status" value="1"/>
</dbReference>
<evidence type="ECO:0000313" key="18">
    <source>
        <dbReference type="Proteomes" id="UP000054997"/>
    </source>
</evidence>
<sequence length="130" mass="14276">MNELIQRMIKEASHALQNAYAPYSHFAVACCLRSNDDLFTGVNVENSSYGLTICAESSAISQMIAAGKQRINELVLIAGNNLLCSPCGGCRQRIYEFSDLDTKIHLCSLETVLKTATIEELLPLAFNMKS</sequence>
<reference evidence="17 18" key="1">
    <citation type="submission" date="2015-11" db="EMBL/GenBank/DDBJ databases">
        <title>Genomic analysis of 38 Legionella species identifies large and diverse effector repertoires.</title>
        <authorList>
            <person name="Burstein D."/>
            <person name="Amaro F."/>
            <person name="Zusman T."/>
            <person name="Lifshitz Z."/>
            <person name="Cohen O."/>
            <person name="Gilbert J.A."/>
            <person name="Pupko T."/>
            <person name="Shuman H.A."/>
            <person name="Segal G."/>
        </authorList>
    </citation>
    <scope>NUCLEOTIDE SEQUENCE [LARGE SCALE GENOMIC DNA]</scope>
    <source>
        <strain evidence="17 18">ATCC 49505</strain>
    </source>
</reference>
<dbReference type="Proteomes" id="UP000054997">
    <property type="component" value="Unassembled WGS sequence"/>
</dbReference>
<gene>
    <name evidence="17" type="primary">cdd</name>
    <name evidence="17" type="ORF">Llon_0550</name>
</gene>
<evidence type="ECO:0000256" key="13">
    <source>
        <dbReference type="PIRSR" id="PIRSR606262-2"/>
    </source>
</evidence>
<keyword evidence="6 14" id="KW-0479">Metal-binding</keyword>
<dbReference type="GO" id="GO:0005829">
    <property type="term" value="C:cytosol"/>
    <property type="evidence" value="ECO:0007669"/>
    <property type="project" value="TreeGrafter"/>
</dbReference>
<evidence type="ECO:0000256" key="1">
    <source>
        <dbReference type="ARBA" id="ARBA00001947"/>
    </source>
</evidence>
<evidence type="ECO:0000256" key="7">
    <source>
        <dbReference type="ARBA" id="ARBA00022801"/>
    </source>
</evidence>
<evidence type="ECO:0000313" key="17">
    <source>
        <dbReference type="EMBL" id="KTD22332.1"/>
    </source>
</evidence>
<dbReference type="OrthoDB" id="9795347at2"/>
<dbReference type="NCBIfam" id="TIGR01354">
    <property type="entry name" value="cyt_deam_tetra"/>
    <property type="match status" value="1"/>
</dbReference>
<evidence type="ECO:0000256" key="2">
    <source>
        <dbReference type="ARBA" id="ARBA00003949"/>
    </source>
</evidence>
<dbReference type="CDD" id="cd01283">
    <property type="entry name" value="cytidine_deaminase"/>
    <property type="match status" value="1"/>
</dbReference>
<dbReference type="SUPFAM" id="SSF53927">
    <property type="entry name" value="Cytidine deaminase-like"/>
    <property type="match status" value="1"/>
</dbReference>
<evidence type="ECO:0000256" key="5">
    <source>
        <dbReference type="ARBA" id="ARBA00018266"/>
    </source>
</evidence>
<dbReference type="GO" id="GO:0055086">
    <property type="term" value="P:nucleobase-containing small molecule metabolic process"/>
    <property type="evidence" value="ECO:0007669"/>
    <property type="project" value="UniProtKB-ARBA"/>
</dbReference>
<dbReference type="AlphaFoldDB" id="A0A0W0VQE2"/>
<evidence type="ECO:0000256" key="8">
    <source>
        <dbReference type="ARBA" id="ARBA00022833"/>
    </source>
</evidence>
<evidence type="ECO:0000256" key="9">
    <source>
        <dbReference type="ARBA" id="ARBA00032005"/>
    </source>
</evidence>
<dbReference type="InterPro" id="IPR006262">
    <property type="entry name" value="Cyt_deam_tetra"/>
</dbReference>
<keyword evidence="8 14" id="KW-0862">Zinc</keyword>
<dbReference type="Pfam" id="PF00383">
    <property type="entry name" value="dCMP_cyt_deam_1"/>
    <property type="match status" value="1"/>
</dbReference>
<dbReference type="Gene3D" id="3.40.140.10">
    <property type="entry name" value="Cytidine Deaminase, domain 2"/>
    <property type="match status" value="1"/>
</dbReference>
<keyword evidence="18" id="KW-1185">Reference proteome</keyword>
<evidence type="ECO:0000259" key="16">
    <source>
        <dbReference type="PROSITE" id="PS51747"/>
    </source>
</evidence>
<evidence type="ECO:0000256" key="4">
    <source>
        <dbReference type="ARBA" id="ARBA00012783"/>
    </source>
</evidence>
<dbReference type="InterPro" id="IPR050202">
    <property type="entry name" value="Cyt/Deoxycyt_deaminase"/>
</dbReference>
<dbReference type="InterPro" id="IPR016193">
    <property type="entry name" value="Cytidine_deaminase-like"/>
</dbReference>
<dbReference type="EC" id="3.5.4.5" evidence="4 15"/>
<comment type="similarity">
    <text evidence="3 15">Belongs to the cytidine and deoxycytidylate deaminase family.</text>
</comment>
<name>A0A0W0VQE2_9GAMM</name>
<dbReference type="PANTHER" id="PTHR11644:SF2">
    <property type="entry name" value="CYTIDINE DEAMINASE"/>
    <property type="match status" value="1"/>
</dbReference>
<feature type="binding site" evidence="14">
    <location>
        <position position="90"/>
    </location>
    <ligand>
        <name>Zn(2+)</name>
        <dbReference type="ChEBI" id="CHEBI:29105"/>
        <note>catalytic</note>
    </ligand>
</feature>
<evidence type="ECO:0000256" key="12">
    <source>
        <dbReference type="PIRSR" id="PIRSR606262-1"/>
    </source>
</evidence>
<dbReference type="InterPro" id="IPR002125">
    <property type="entry name" value="CMP_dCMP_dom"/>
</dbReference>
<comment type="caution">
    <text evidence="17">The sequence shown here is derived from an EMBL/GenBank/DDBJ whole genome shotgun (WGS) entry which is preliminary data.</text>
</comment>
<comment type="cofactor">
    <cofactor evidence="1 14 15">
        <name>Zn(2+)</name>
        <dbReference type="ChEBI" id="CHEBI:29105"/>
    </cofactor>
</comment>
<dbReference type="NCBIfam" id="NF004064">
    <property type="entry name" value="PRK05578.1"/>
    <property type="match status" value="1"/>
</dbReference>
<dbReference type="FunFam" id="3.40.140.10:FF:000008">
    <property type="entry name" value="Cytidine deaminase"/>
    <property type="match status" value="1"/>
</dbReference>
<dbReference type="STRING" id="45068.Llon_0550"/>
<comment type="catalytic activity">
    <reaction evidence="10 15">
        <text>2'-deoxycytidine + H2O + H(+) = 2'-deoxyuridine + NH4(+)</text>
        <dbReference type="Rhea" id="RHEA:13433"/>
        <dbReference type="ChEBI" id="CHEBI:15377"/>
        <dbReference type="ChEBI" id="CHEBI:15378"/>
        <dbReference type="ChEBI" id="CHEBI:15698"/>
        <dbReference type="ChEBI" id="CHEBI:16450"/>
        <dbReference type="ChEBI" id="CHEBI:28938"/>
        <dbReference type="EC" id="3.5.4.5"/>
    </reaction>
</comment>
<dbReference type="EMBL" id="LNYK01000010">
    <property type="protein sequence ID" value="KTD22332.1"/>
    <property type="molecule type" value="Genomic_DNA"/>
</dbReference>
<comment type="function">
    <text evidence="2 15">This enzyme scavenges exogenous and endogenous cytidine and 2'-deoxycytidine for UMP synthesis.</text>
</comment>
<accession>A0A0W0VQE2</accession>
<dbReference type="InterPro" id="IPR016192">
    <property type="entry name" value="APOBEC/CMP_deaminase_Zn-bd"/>
</dbReference>
<feature type="binding site" evidence="13">
    <location>
        <begin position="43"/>
        <end position="49"/>
    </location>
    <ligand>
        <name>substrate</name>
    </ligand>
</feature>
<evidence type="ECO:0000256" key="3">
    <source>
        <dbReference type="ARBA" id="ARBA00006576"/>
    </source>
</evidence>
<dbReference type="PATRIC" id="fig|45068.5.peg.596"/>
<dbReference type="GO" id="GO:0072527">
    <property type="term" value="P:pyrimidine-containing compound metabolic process"/>
    <property type="evidence" value="ECO:0007669"/>
    <property type="project" value="UniProtKB-ARBA"/>
</dbReference>
<feature type="binding site" evidence="14">
    <location>
        <position position="87"/>
    </location>
    <ligand>
        <name>Zn(2+)</name>
        <dbReference type="ChEBI" id="CHEBI:29105"/>
        <note>catalytic</note>
    </ligand>
</feature>